<dbReference type="Proteomes" id="UP000268014">
    <property type="component" value="Unassembled WGS sequence"/>
</dbReference>
<reference evidence="1 2" key="2">
    <citation type="submission" date="2018-11" db="EMBL/GenBank/DDBJ databases">
        <authorList>
            <consortium name="Pathogen Informatics"/>
        </authorList>
    </citation>
    <scope>NUCLEOTIDE SEQUENCE [LARGE SCALE GENOMIC DNA]</scope>
    <source>
        <strain evidence="1 2">MHpl1</strain>
    </source>
</reference>
<gene>
    <name evidence="1" type="ORF">HPLM_LOCUS4600</name>
</gene>
<name>A0A0N4W423_HAEPC</name>
<proteinExistence type="predicted"/>
<keyword evidence="2" id="KW-1185">Reference proteome</keyword>
<reference evidence="3" key="1">
    <citation type="submission" date="2017-02" db="UniProtKB">
        <authorList>
            <consortium name="WormBaseParasite"/>
        </authorList>
    </citation>
    <scope>IDENTIFICATION</scope>
</reference>
<dbReference type="Pfam" id="PF05380">
    <property type="entry name" value="Peptidase_A17"/>
    <property type="match status" value="1"/>
</dbReference>
<accession>A0A0N4W423</accession>
<dbReference type="AlphaFoldDB" id="A0A0N4W423"/>
<sequence>MLKDAMRMNPERISLGKSSRSSFNPDVFADASERATAACAYAFNNGKSSLLTAKSKPPSIKSKTTTPIAEMNASSMTARLARSIHHALDKGNGQHKKYYYLFRLTSYSQCQHKKYYHLFRLASYSQWIMKSPDDHELSIHVRNRLKEIHNIIDALNATQTNVYFGYVPLKDSPADAGTRGLLKPIATPCLVGWPTVPSRTNIEMKYINVSHSLYYFYST</sequence>
<protein>
    <submittedName>
        <fullName evidence="1 3">Uncharacterized protein</fullName>
    </submittedName>
</protein>
<dbReference type="InterPro" id="IPR008042">
    <property type="entry name" value="Retrotrans_Pao"/>
</dbReference>
<organism evidence="3">
    <name type="scientific">Haemonchus placei</name>
    <name type="common">Barber's pole worm</name>
    <dbReference type="NCBI Taxonomy" id="6290"/>
    <lineage>
        <taxon>Eukaryota</taxon>
        <taxon>Metazoa</taxon>
        <taxon>Ecdysozoa</taxon>
        <taxon>Nematoda</taxon>
        <taxon>Chromadorea</taxon>
        <taxon>Rhabditida</taxon>
        <taxon>Rhabditina</taxon>
        <taxon>Rhabditomorpha</taxon>
        <taxon>Strongyloidea</taxon>
        <taxon>Trichostrongylidae</taxon>
        <taxon>Haemonchus</taxon>
    </lineage>
</organism>
<dbReference type="WBParaSite" id="HPLM_0000460801-mRNA-1">
    <property type="protein sequence ID" value="HPLM_0000460801-mRNA-1"/>
    <property type="gene ID" value="HPLM_0000460801"/>
</dbReference>
<evidence type="ECO:0000313" key="2">
    <source>
        <dbReference type="Proteomes" id="UP000268014"/>
    </source>
</evidence>
<evidence type="ECO:0000313" key="1">
    <source>
        <dbReference type="EMBL" id="VDO23601.1"/>
    </source>
</evidence>
<dbReference type="OrthoDB" id="10641341at2759"/>
<dbReference type="EMBL" id="UZAF01016228">
    <property type="protein sequence ID" value="VDO23601.1"/>
    <property type="molecule type" value="Genomic_DNA"/>
</dbReference>
<evidence type="ECO:0000313" key="3">
    <source>
        <dbReference type="WBParaSite" id="HPLM_0000460801-mRNA-1"/>
    </source>
</evidence>